<name>A0A8H3YDJ0_9TREE</name>
<dbReference type="InterPro" id="IPR017853">
    <property type="entry name" value="GH"/>
</dbReference>
<dbReference type="GO" id="GO:0009986">
    <property type="term" value="C:cell surface"/>
    <property type="evidence" value="ECO:0007669"/>
    <property type="project" value="TreeGrafter"/>
</dbReference>
<dbReference type="GO" id="GO:0046557">
    <property type="term" value="F:glucan endo-1,6-beta-glucosidase activity"/>
    <property type="evidence" value="ECO:0007669"/>
    <property type="project" value="TreeGrafter"/>
</dbReference>
<evidence type="ECO:0000256" key="2">
    <source>
        <dbReference type="ARBA" id="ARBA00022801"/>
    </source>
</evidence>
<evidence type="ECO:0000313" key="6">
    <source>
        <dbReference type="EMBL" id="GHJ85374.1"/>
    </source>
</evidence>
<dbReference type="GO" id="GO:0009251">
    <property type="term" value="P:glucan catabolic process"/>
    <property type="evidence" value="ECO:0007669"/>
    <property type="project" value="TreeGrafter"/>
</dbReference>
<evidence type="ECO:0000256" key="3">
    <source>
        <dbReference type="ARBA" id="ARBA00023295"/>
    </source>
</evidence>
<evidence type="ECO:0000259" key="5">
    <source>
        <dbReference type="Pfam" id="PF00150"/>
    </source>
</evidence>
<dbReference type="Gene3D" id="3.20.20.80">
    <property type="entry name" value="Glycosidases"/>
    <property type="match status" value="1"/>
</dbReference>
<proteinExistence type="inferred from homology"/>
<keyword evidence="7" id="KW-1185">Reference proteome</keyword>
<dbReference type="InterPro" id="IPR001547">
    <property type="entry name" value="Glyco_hydro_5"/>
</dbReference>
<evidence type="ECO:0000256" key="4">
    <source>
        <dbReference type="RuleBase" id="RU361153"/>
    </source>
</evidence>
<keyword evidence="3 4" id="KW-0326">Glycosidase</keyword>
<dbReference type="AlphaFoldDB" id="A0A8H3YDJ0"/>
<gene>
    <name evidence="6" type="ORF">NliqN6_1776</name>
</gene>
<dbReference type="PANTHER" id="PTHR31297">
    <property type="entry name" value="GLUCAN ENDO-1,6-BETA-GLUCOSIDASE B"/>
    <property type="match status" value="1"/>
</dbReference>
<comment type="similarity">
    <text evidence="1 4">Belongs to the glycosyl hydrolase 5 (cellulase A) family.</text>
</comment>
<protein>
    <recommendedName>
        <fullName evidence="5">Glycoside hydrolase family 5 domain-containing protein</fullName>
    </recommendedName>
</protein>
<dbReference type="PANTHER" id="PTHR31297:SF43">
    <property type="entry name" value="GLUCAN 1,3-BETA-GLUCOSIDASE 3"/>
    <property type="match status" value="1"/>
</dbReference>
<dbReference type="SUPFAM" id="SSF51445">
    <property type="entry name" value="(Trans)glycosidases"/>
    <property type="match status" value="1"/>
</dbReference>
<keyword evidence="2 4" id="KW-0378">Hydrolase</keyword>
<sequence length="513" mass="58336">MPLFDRIKTKFKSSGEKSCDYSMSALPLGPESVIRYRQQRGVNLGAWFVNERWIATDPYANVQGLPANAFAGSSDYQIATSENAQKILERQWDTWIGDADWQWLVEHGFNSVRIPIGYYHLVSAIPDVVKGTDFEPVAHIFQGAWPRIQRAIETAGGYGLGVLVDLHCAAGGQNADHHCGISTGKVDHFNRSENLKSTALALEFLASQFARVPHVIGLELLNEPANDRRLPKWYRDTINKIREFTPPDFPLYIHDAFAPWEYAPLVGKQPTFVALDHHLYRCFTKEDHGKSGEDHARNLNIDMASLSQTCNGSLVIGEWSAGLNAELRRENANDDQKRAFCRAQLDMFERFTAGWYFWTYKVHRWDYQGNKHDDNDSCWSAVAACEADIMPKWAGFRVKNTQIQGDGGQDERLQTALDGHIDFWNKANKGKTMEHDRFQAGLQQGWADALMFINTQGPPGSGQRSTSKMGFVHEWCKRRLQEHEQQRGGGEWLWEYEHGFKQGVQLANEAWLV</sequence>
<dbReference type="Proteomes" id="UP000620104">
    <property type="component" value="Unassembled WGS sequence"/>
</dbReference>
<dbReference type="GO" id="GO:0005576">
    <property type="term" value="C:extracellular region"/>
    <property type="evidence" value="ECO:0007669"/>
    <property type="project" value="TreeGrafter"/>
</dbReference>
<feature type="domain" description="Glycoside hydrolase family 5" evidence="5">
    <location>
        <begin position="104"/>
        <end position="361"/>
    </location>
</feature>
<accession>A0A8H3YDJ0</accession>
<comment type="caution">
    <text evidence="6">The sequence shown here is derived from an EMBL/GenBank/DDBJ whole genome shotgun (WGS) entry which is preliminary data.</text>
</comment>
<dbReference type="EMBL" id="BLZA01000011">
    <property type="protein sequence ID" value="GHJ85374.1"/>
    <property type="molecule type" value="Genomic_DNA"/>
</dbReference>
<reference evidence="6" key="1">
    <citation type="submission" date="2020-07" db="EMBL/GenBank/DDBJ databases">
        <title>Draft Genome Sequence of a Deep-Sea Yeast, Naganishia (Cryptococcus) liquefaciens strain N6.</title>
        <authorList>
            <person name="Han Y.W."/>
            <person name="Kajitani R."/>
            <person name="Morimoto H."/>
            <person name="Parhat M."/>
            <person name="Tsubouchi H."/>
            <person name="Bakenova O."/>
            <person name="Ogata M."/>
            <person name="Argunhan B."/>
            <person name="Aoki R."/>
            <person name="Kajiwara S."/>
            <person name="Itoh T."/>
            <person name="Iwasaki H."/>
        </authorList>
    </citation>
    <scope>NUCLEOTIDE SEQUENCE</scope>
    <source>
        <strain evidence="6">N6</strain>
    </source>
</reference>
<dbReference type="OrthoDB" id="1887033at2759"/>
<dbReference type="Pfam" id="PF00150">
    <property type="entry name" value="Cellulase"/>
    <property type="match status" value="1"/>
</dbReference>
<evidence type="ECO:0000313" key="7">
    <source>
        <dbReference type="Proteomes" id="UP000620104"/>
    </source>
</evidence>
<organism evidence="6 7">
    <name type="scientific">Naganishia liquefaciens</name>
    <dbReference type="NCBI Taxonomy" id="104408"/>
    <lineage>
        <taxon>Eukaryota</taxon>
        <taxon>Fungi</taxon>
        <taxon>Dikarya</taxon>
        <taxon>Basidiomycota</taxon>
        <taxon>Agaricomycotina</taxon>
        <taxon>Tremellomycetes</taxon>
        <taxon>Filobasidiales</taxon>
        <taxon>Filobasidiaceae</taxon>
        <taxon>Naganishia</taxon>
    </lineage>
</organism>
<evidence type="ECO:0000256" key="1">
    <source>
        <dbReference type="ARBA" id="ARBA00005641"/>
    </source>
</evidence>
<dbReference type="InterPro" id="IPR050386">
    <property type="entry name" value="Glycosyl_hydrolase_5"/>
</dbReference>